<dbReference type="Proteomes" id="UP000887564">
    <property type="component" value="Unplaced"/>
</dbReference>
<organism evidence="1 2">
    <name type="scientific">Parascaris equorum</name>
    <name type="common">Equine roundworm</name>
    <dbReference type="NCBI Taxonomy" id="6256"/>
    <lineage>
        <taxon>Eukaryota</taxon>
        <taxon>Metazoa</taxon>
        <taxon>Ecdysozoa</taxon>
        <taxon>Nematoda</taxon>
        <taxon>Chromadorea</taxon>
        <taxon>Rhabditida</taxon>
        <taxon>Spirurina</taxon>
        <taxon>Ascaridomorpha</taxon>
        <taxon>Ascaridoidea</taxon>
        <taxon>Ascarididae</taxon>
        <taxon>Parascaris</taxon>
    </lineage>
</organism>
<accession>A0A914RC16</accession>
<name>A0A914RC16_PAREQ</name>
<evidence type="ECO:0000313" key="1">
    <source>
        <dbReference type="Proteomes" id="UP000887564"/>
    </source>
</evidence>
<keyword evidence="1" id="KW-1185">Reference proteome</keyword>
<dbReference type="AlphaFoldDB" id="A0A914RC16"/>
<evidence type="ECO:0000313" key="2">
    <source>
        <dbReference type="WBParaSite" id="PEQ_0000227001-mRNA-1"/>
    </source>
</evidence>
<reference evidence="2" key="1">
    <citation type="submission" date="2022-11" db="UniProtKB">
        <authorList>
            <consortium name="WormBaseParasite"/>
        </authorList>
    </citation>
    <scope>IDENTIFICATION</scope>
</reference>
<sequence>MPARPWTAQEWVRLSSYLYIHICMIYRRSTIYHFRIFFRI</sequence>
<proteinExistence type="predicted"/>
<dbReference type="WBParaSite" id="PEQ_0000227001-mRNA-1">
    <property type="protein sequence ID" value="PEQ_0000227001-mRNA-1"/>
    <property type="gene ID" value="PEQ_0000227001"/>
</dbReference>
<protein>
    <submittedName>
        <fullName evidence="2">Uncharacterized protein</fullName>
    </submittedName>
</protein>